<dbReference type="Proteomes" id="UP000019027">
    <property type="component" value="Chromosome"/>
</dbReference>
<evidence type="ECO:0000313" key="7">
    <source>
        <dbReference type="EMBL" id="AHF81402.1"/>
    </source>
</evidence>
<feature type="transmembrane region" description="Helical" evidence="6">
    <location>
        <begin position="266"/>
        <end position="286"/>
    </location>
</feature>
<feature type="transmembrane region" description="Helical" evidence="6">
    <location>
        <begin position="187"/>
        <end position="207"/>
    </location>
</feature>
<evidence type="ECO:0000313" key="8">
    <source>
        <dbReference type="Proteomes" id="UP000019027"/>
    </source>
</evidence>
<dbReference type="InterPro" id="IPR002797">
    <property type="entry name" value="Polysacc_synth"/>
</dbReference>
<comment type="subcellular location">
    <subcellularLocation>
        <location evidence="1">Cell membrane</location>
        <topology evidence="1">Multi-pass membrane protein</topology>
    </subcellularLocation>
</comment>
<evidence type="ECO:0000256" key="1">
    <source>
        <dbReference type="ARBA" id="ARBA00004651"/>
    </source>
</evidence>
<dbReference type="HOGENOM" id="CLU_022017_5_1_2"/>
<dbReference type="PRINTS" id="PR00173">
    <property type="entry name" value="EDTRNSPORT"/>
</dbReference>
<dbReference type="RefSeq" id="WP_051408230.1">
    <property type="nucleotide sequence ID" value="NZ_CP006965.1"/>
</dbReference>
<keyword evidence="4 6" id="KW-1133">Transmembrane helix</keyword>
<dbReference type="Pfam" id="PF01943">
    <property type="entry name" value="Polysacc_synt"/>
    <property type="match status" value="1"/>
</dbReference>
<dbReference type="OrthoDB" id="19148at2157"/>
<evidence type="ECO:0000256" key="3">
    <source>
        <dbReference type="ARBA" id="ARBA00022692"/>
    </source>
</evidence>
<evidence type="ECO:0000256" key="2">
    <source>
        <dbReference type="ARBA" id="ARBA00022475"/>
    </source>
</evidence>
<feature type="transmembrane region" description="Helical" evidence="6">
    <location>
        <begin position="346"/>
        <end position="369"/>
    </location>
</feature>
<dbReference type="EMBL" id="CP006965">
    <property type="protein sequence ID" value="AHF81402.1"/>
    <property type="molecule type" value="Genomic_DNA"/>
</dbReference>
<dbReference type="PANTHER" id="PTHR30250">
    <property type="entry name" value="PST FAMILY PREDICTED COLANIC ACID TRANSPORTER"/>
    <property type="match status" value="1"/>
</dbReference>
<evidence type="ECO:0000256" key="6">
    <source>
        <dbReference type="SAM" id="Phobius"/>
    </source>
</evidence>
<evidence type="ECO:0000256" key="4">
    <source>
        <dbReference type="ARBA" id="ARBA00022989"/>
    </source>
</evidence>
<proteinExistence type="predicted"/>
<sequence length="508" mass="57224">MDDEVEVNQALQKIAKGTGMVFVGSVISMFFGFLSRAVIARYFTTSEYGVFNLALTVLNIGLVFATLGFPSALPREVAFYKEKQPSQLCELISTALLITTLNSTFWVIILILEAENIAQIFNEEKLILALRVMILALPFASLTGLIVSISRGFGRVRENIYFKSVFFSSLFFIFILFGTLLKLSVTFIFSAYVLAQAFTFLALAFDVWKIKLFEFRISLNLKIGKEIVAFSLPLMLTGVLGYIMNWTDTLMLGYYKSSEVVGIYNAATPLARLLPMFLSSVAFIYMPIASSLYAQGKVKELKRVYQILTKWVFLLTLPFFTIIFIFPETSINFTFGNKYAGASQVLQILALGFMFHTFLGLNGLSLIVIGAPRLNLIGDLFAAIFNVFFNVLLIPNYGIIGASIATAISYFVANVFRSFWLYKKTGIHPFSWNYVKLLLISFVVLGCLKALNLRVNNVWYIVLILVLFLGVYFLLVLLSKSIDKEDIELLVIVKEKLKKTLLRESDNH</sequence>
<feature type="transmembrane region" description="Helical" evidence="6">
    <location>
        <begin position="91"/>
        <end position="114"/>
    </location>
</feature>
<dbReference type="STRING" id="582419.TES1_2027"/>
<keyword evidence="3 6" id="KW-0812">Transmembrane</keyword>
<dbReference type="PANTHER" id="PTHR30250:SF27">
    <property type="entry name" value="POLYSACCHARIDE BIOSYNTHESIS PROTEIN"/>
    <property type="match status" value="1"/>
</dbReference>
<dbReference type="GeneID" id="24905816"/>
<dbReference type="KEGG" id="ths:TES1_2027"/>
<organism evidence="7 8">
    <name type="scientific">Thermococcus paralvinellae</name>
    <dbReference type="NCBI Taxonomy" id="582419"/>
    <lineage>
        <taxon>Archaea</taxon>
        <taxon>Methanobacteriati</taxon>
        <taxon>Methanobacteriota</taxon>
        <taxon>Thermococci</taxon>
        <taxon>Thermococcales</taxon>
        <taxon>Thermococcaceae</taxon>
        <taxon>Thermococcus</taxon>
    </lineage>
</organism>
<feature type="transmembrane region" description="Helical" evidence="6">
    <location>
        <begin position="21"/>
        <end position="43"/>
    </location>
</feature>
<keyword evidence="8" id="KW-1185">Reference proteome</keyword>
<feature type="transmembrane region" description="Helical" evidence="6">
    <location>
        <begin position="49"/>
        <end position="70"/>
    </location>
</feature>
<feature type="transmembrane region" description="Helical" evidence="6">
    <location>
        <begin position="227"/>
        <end position="246"/>
    </location>
</feature>
<dbReference type="AlphaFoldDB" id="W0I9H8"/>
<feature type="transmembrane region" description="Helical" evidence="6">
    <location>
        <begin position="126"/>
        <end position="148"/>
    </location>
</feature>
<gene>
    <name evidence="7" type="ORF">TES1_2027</name>
</gene>
<accession>W0I9H8</accession>
<dbReference type="InterPro" id="IPR050833">
    <property type="entry name" value="Poly_Biosynth_Transport"/>
</dbReference>
<name>W0I9H8_9EURY</name>
<dbReference type="GO" id="GO:0005886">
    <property type="term" value="C:plasma membrane"/>
    <property type="evidence" value="ECO:0007669"/>
    <property type="project" value="UniProtKB-SubCell"/>
</dbReference>
<reference evidence="7 8" key="1">
    <citation type="journal article" date="2014" name="Int. J. Syst. Evol. Microbiol.">
        <title>Thermococcus paralvinellae sp. nov. and Thermococcus cleftensis sp. nov. of hyperthermophilic heterotrophs from deep-sea hydrothermal vents.</title>
        <authorList>
            <person name="Hensley S.A."/>
            <person name="Jung J.H."/>
            <person name="Park C.S."/>
            <person name="Holden J.F."/>
        </authorList>
    </citation>
    <scope>NUCLEOTIDE SEQUENCE [LARGE SCALE GENOMIC DNA]</scope>
    <source>
        <strain evidence="7 8">ES1</strain>
    </source>
</reference>
<keyword evidence="2" id="KW-1003">Cell membrane</keyword>
<feature type="transmembrane region" description="Helical" evidence="6">
    <location>
        <begin position="400"/>
        <end position="422"/>
    </location>
</feature>
<feature type="transmembrane region" description="Helical" evidence="6">
    <location>
        <begin position="160"/>
        <end position="181"/>
    </location>
</feature>
<protein>
    <submittedName>
        <fullName evidence="7">Polysaccharide biosynthesis-like protein</fullName>
    </submittedName>
</protein>
<feature type="transmembrane region" description="Helical" evidence="6">
    <location>
        <begin position="307"/>
        <end position="326"/>
    </location>
</feature>
<dbReference type="CDD" id="cd13128">
    <property type="entry name" value="MATE_Wzx_like"/>
    <property type="match status" value="1"/>
</dbReference>
<feature type="transmembrane region" description="Helical" evidence="6">
    <location>
        <begin position="434"/>
        <end position="452"/>
    </location>
</feature>
<evidence type="ECO:0000256" key="5">
    <source>
        <dbReference type="ARBA" id="ARBA00023136"/>
    </source>
</evidence>
<keyword evidence="5 6" id="KW-0472">Membrane</keyword>
<feature type="transmembrane region" description="Helical" evidence="6">
    <location>
        <begin position="458"/>
        <end position="478"/>
    </location>
</feature>